<accession>A0A7N2LST7</accession>
<proteinExistence type="predicted"/>
<protein>
    <recommendedName>
        <fullName evidence="1">F-box domain-containing protein</fullName>
    </recommendedName>
</protein>
<dbReference type="InterPro" id="IPR017451">
    <property type="entry name" value="F-box-assoc_interact_dom"/>
</dbReference>
<dbReference type="PANTHER" id="PTHR31672">
    <property type="entry name" value="BNACNNG10540D PROTEIN"/>
    <property type="match status" value="1"/>
</dbReference>
<feature type="domain" description="F-box" evidence="1">
    <location>
        <begin position="1"/>
        <end position="44"/>
    </location>
</feature>
<sequence>MKSHLPLEIINEILSRLPVKSLLRFLCVSKQWYARIKNQDFIKLHRQRSIENNRDRTLILGKMPRGKYRKGMLVSILDYCHGLVCIRNMLGETVIWNPLIRKYRILPTEPMLKPSYSYKSSSYKSSSHAFGYDLCNDDYKVLRVTTFHNGGQPLNEFEVKVYSLRSHSWRKIEDQWPKKECTISSTSASLNGALHWLIAEGPVYDIYPLGPECLLAFDLATEKFRVFKTPVQQESELVTYLEVLKGQLCFIVSPDFETETGHDYNDVWLMKEYGEESSWTRIYKIVQRSVPWTFKYCKPLMFSENDKKVLLEMRQYNRHDYNDVWLMKEYGEESSWTRIYKIVQRSVPWTFKYCKPLMFSENDKKVLLEMRQYNRKRQYNRTKLVWYDIEKKKGERVKIQKIPDSFETAICVGSLLLLDGDDVIDPAEQNNKRKRNESPT</sequence>
<organism evidence="2 3">
    <name type="scientific">Quercus lobata</name>
    <name type="common">Valley oak</name>
    <dbReference type="NCBI Taxonomy" id="97700"/>
    <lineage>
        <taxon>Eukaryota</taxon>
        <taxon>Viridiplantae</taxon>
        <taxon>Streptophyta</taxon>
        <taxon>Embryophyta</taxon>
        <taxon>Tracheophyta</taxon>
        <taxon>Spermatophyta</taxon>
        <taxon>Magnoliopsida</taxon>
        <taxon>eudicotyledons</taxon>
        <taxon>Gunneridae</taxon>
        <taxon>Pentapetalae</taxon>
        <taxon>rosids</taxon>
        <taxon>fabids</taxon>
        <taxon>Fagales</taxon>
        <taxon>Fagaceae</taxon>
        <taxon>Quercus</taxon>
    </lineage>
</organism>
<dbReference type="EMBL" id="LRBV02000005">
    <property type="status" value="NOT_ANNOTATED_CDS"/>
    <property type="molecule type" value="Genomic_DNA"/>
</dbReference>
<dbReference type="Proteomes" id="UP000594261">
    <property type="component" value="Chromosome 5"/>
</dbReference>
<dbReference type="NCBIfam" id="TIGR01640">
    <property type="entry name" value="F_box_assoc_1"/>
    <property type="match status" value="1"/>
</dbReference>
<dbReference type="Gene3D" id="1.20.1280.50">
    <property type="match status" value="1"/>
</dbReference>
<dbReference type="InterPro" id="IPR001810">
    <property type="entry name" value="F-box_dom"/>
</dbReference>
<dbReference type="PROSITE" id="PS50181">
    <property type="entry name" value="FBOX"/>
    <property type="match status" value="1"/>
</dbReference>
<evidence type="ECO:0000313" key="2">
    <source>
        <dbReference type="EnsemblPlants" id="QL05p069415:mrna"/>
    </source>
</evidence>
<name>A0A7N2LST7_QUELO</name>
<reference evidence="2" key="2">
    <citation type="submission" date="2021-01" db="UniProtKB">
        <authorList>
            <consortium name="EnsemblPlants"/>
        </authorList>
    </citation>
    <scope>IDENTIFICATION</scope>
</reference>
<keyword evidence="3" id="KW-1185">Reference proteome</keyword>
<dbReference type="OMA" id="ETEDHIM"/>
<dbReference type="AlphaFoldDB" id="A0A7N2LST7"/>
<dbReference type="SMART" id="SM00256">
    <property type="entry name" value="FBOX"/>
    <property type="match status" value="1"/>
</dbReference>
<dbReference type="EnsemblPlants" id="QL05p069415:mrna">
    <property type="protein sequence ID" value="QL05p069415:mrna"/>
    <property type="gene ID" value="QL05p069415"/>
</dbReference>
<reference evidence="2 3" key="1">
    <citation type="journal article" date="2016" name="G3 (Bethesda)">
        <title>First Draft Assembly and Annotation of the Genome of a California Endemic Oak Quercus lobata Nee (Fagaceae).</title>
        <authorList>
            <person name="Sork V.L."/>
            <person name="Fitz-Gibbon S.T."/>
            <person name="Puiu D."/>
            <person name="Crepeau M."/>
            <person name="Gugger P.F."/>
            <person name="Sherman R."/>
            <person name="Stevens K."/>
            <person name="Langley C.H."/>
            <person name="Pellegrini M."/>
            <person name="Salzberg S.L."/>
        </authorList>
    </citation>
    <scope>NUCLEOTIDE SEQUENCE [LARGE SCALE GENOMIC DNA]</scope>
    <source>
        <strain evidence="2 3">cv. SW786</strain>
    </source>
</reference>
<evidence type="ECO:0000313" key="3">
    <source>
        <dbReference type="Proteomes" id="UP000594261"/>
    </source>
</evidence>
<dbReference type="InterPro" id="IPR036047">
    <property type="entry name" value="F-box-like_dom_sf"/>
</dbReference>
<evidence type="ECO:0000259" key="1">
    <source>
        <dbReference type="PROSITE" id="PS50181"/>
    </source>
</evidence>
<dbReference type="Pfam" id="PF00646">
    <property type="entry name" value="F-box"/>
    <property type="match status" value="1"/>
</dbReference>
<dbReference type="CDD" id="cd22157">
    <property type="entry name" value="F-box_AtFBW1-like"/>
    <property type="match status" value="1"/>
</dbReference>
<dbReference type="Pfam" id="PF07734">
    <property type="entry name" value="FBA_1"/>
    <property type="match status" value="1"/>
</dbReference>
<dbReference type="InterPro" id="IPR006527">
    <property type="entry name" value="F-box-assoc_dom_typ1"/>
</dbReference>
<dbReference type="InParanoid" id="A0A7N2LST7"/>
<dbReference type="SUPFAM" id="SSF81383">
    <property type="entry name" value="F-box domain"/>
    <property type="match status" value="1"/>
</dbReference>
<dbReference type="InterPro" id="IPR050796">
    <property type="entry name" value="SCF_F-box_component"/>
</dbReference>
<dbReference type="PANTHER" id="PTHR31672:SF13">
    <property type="entry name" value="F-BOX PROTEIN CPR30-LIKE"/>
    <property type="match status" value="1"/>
</dbReference>
<dbReference type="Gramene" id="QL05p069415:mrna">
    <property type="protein sequence ID" value="QL05p069415:mrna"/>
    <property type="gene ID" value="QL05p069415"/>
</dbReference>